<accession>A0AAW7ZDZ1</accession>
<sequence length="238" mass="26703">MIILPKEHGVWAMLAVPFIVGLGLSQQSWLHLPLFLGLLFLFLCAYCLLNIIGARNGVDDYKKWSIIYGALAIFGLAVPIAKYPGILWLGLLVVPLLLVNIYFIQVKKERGMLSNFSTISILSLGVVASGYLSLGGFGNKLWLAWLFCVIFFMGSVFFVKTMLRERRNISYKYLSWSYHLMILIILSIISGSGLLLVAYLPSMVRAFICYGRSLTPLAIGKIEIINSIIFTICLIIYF</sequence>
<dbReference type="Proteomes" id="UP001172911">
    <property type="component" value="Unassembled WGS sequence"/>
</dbReference>
<feature type="transmembrane region" description="Helical" evidence="1">
    <location>
        <begin position="32"/>
        <end position="52"/>
    </location>
</feature>
<feature type="transmembrane region" description="Helical" evidence="1">
    <location>
        <begin position="86"/>
        <end position="104"/>
    </location>
</feature>
<keyword evidence="1" id="KW-0812">Transmembrane</keyword>
<dbReference type="InterPro" id="IPR025576">
    <property type="entry name" value="YwiC"/>
</dbReference>
<dbReference type="RefSeq" id="WP_304542765.1">
    <property type="nucleotide sequence ID" value="NZ_JARPTC010000014.1"/>
</dbReference>
<reference evidence="2" key="2">
    <citation type="submission" date="2023-03" db="EMBL/GenBank/DDBJ databases">
        <authorList>
            <person name="Zhang Z."/>
        </authorList>
    </citation>
    <scope>NUCLEOTIDE SEQUENCE</scope>
    <source>
        <strain evidence="2">DSA</strain>
    </source>
</reference>
<keyword evidence="1" id="KW-0472">Membrane</keyword>
<gene>
    <name evidence="2" type="ORF">P6N53_10275</name>
</gene>
<evidence type="ECO:0000313" key="2">
    <source>
        <dbReference type="EMBL" id="MDO7787606.1"/>
    </source>
</evidence>
<evidence type="ECO:0000256" key="1">
    <source>
        <dbReference type="SAM" id="Phobius"/>
    </source>
</evidence>
<reference evidence="2" key="1">
    <citation type="journal article" date="2023" name="J. Hazard. Mater.">
        <title>Anaerobic biodegradation of pyrene and benzo[a]pyrene by a new sulfate-reducing Desulforamulus aquiferis strain DSA.</title>
        <authorList>
            <person name="Zhang Z."/>
            <person name="Sun J."/>
            <person name="Gong X."/>
            <person name="Wang C."/>
            <person name="Wang H."/>
        </authorList>
    </citation>
    <scope>NUCLEOTIDE SEQUENCE</scope>
    <source>
        <strain evidence="2">DSA</strain>
    </source>
</reference>
<name>A0AAW7ZDZ1_9FIRM</name>
<feature type="transmembrane region" description="Helical" evidence="1">
    <location>
        <begin position="64"/>
        <end position="80"/>
    </location>
</feature>
<keyword evidence="1" id="KW-1133">Transmembrane helix</keyword>
<protein>
    <submittedName>
        <fullName evidence="2">YwiC-like family protein</fullName>
    </submittedName>
</protein>
<feature type="transmembrane region" description="Helical" evidence="1">
    <location>
        <begin position="141"/>
        <end position="159"/>
    </location>
</feature>
<feature type="transmembrane region" description="Helical" evidence="1">
    <location>
        <begin position="214"/>
        <end position="237"/>
    </location>
</feature>
<proteinExistence type="predicted"/>
<dbReference type="AlphaFoldDB" id="A0AAW7ZDZ1"/>
<evidence type="ECO:0000313" key="3">
    <source>
        <dbReference type="Proteomes" id="UP001172911"/>
    </source>
</evidence>
<dbReference type="EMBL" id="JARPTC010000014">
    <property type="protein sequence ID" value="MDO7787606.1"/>
    <property type="molecule type" value="Genomic_DNA"/>
</dbReference>
<dbReference type="Pfam" id="PF14256">
    <property type="entry name" value="YwiC"/>
    <property type="match status" value="1"/>
</dbReference>
<keyword evidence="3" id="KW-1185">Reference proteome</keyword>
<feature type="transmembrane region" description="Helical" evidence="1">
    <location>
        <begin position="180"/>
        <end position="202"/>
    </location>
</feature>
<feature type="transmembrane region" description="Helical" evidence="1">
    <location>
        <begin position="116"/>
        <end position="135"/>
    </location>
</feature>
<comment type="caution">
    <text evidence="2">The sequence shown here is derived from an EMBL/GenBank/DDBJ whole genome shotgun (WGS) entry which is preliminary data.</text>
</comment>
<organism evidence="2 3">
    <name type="scientific">Desulforamulus aquiferis</name>
    <dbReference type="NCBI Taxonomy" id="1397668"/>
    <lineage>
        <taxon>Bacteria</taxon>
        <taxon>Bacillati</taxon>
        <taxon>Bacillota</taxon>
        <taxon>Clostridia</taxon>
        <taxon>Eubacteriales</taxon>
        <taxon>Peptococcaceae</taxon>
        <taxon>Desulforamulus</taxon>
    </lineage>
</organism>
<feature type="transmembrane region" description="Helical" evidence="1">
    <location>
        <begin position="9"/>
        <end position="26"/>
    </location>
</feature>